<evidence type="ECO:0000313" key="17">
    <source>
        <dbReference type="RefSeq" id="XP_056694334.1"/>
    </source>
</evidence>
<feature type="signal peptide" evidence="12">
    <location>
        <begin position="1"/>
        <end position="27"/>
    </location>
</feature>
<dbReference type="OrthoDB" id="8731593at2759"/>
<evidence type="ECO:0000313" key="18">
    <source>
        <dbReference type="RefSeq" id="XP_056694335.1"/>
    </source>
</evidence>
<dbReference type="Pfam" id="PF00560">
    <property type="entry name" value="LRR_1"/>
    <property type="match status" value="10"/>
</dbReference>
<keyword evidence="3" id="KW-1003">Cell membrane</keyword>
<dbReference type="PRINTS" id="PR00019">
    <property type="entry name" value="LEURICHRPT"/>
</dbReference>
<evidence type="ECO:0000256" key="5">
    <source>
        <dbReference type="ARBA" id="ARBA00022692"/>
    </source>
</evidence>
<dbReference type="InterPro" id="IPR046956">
    <property type="entry name" value="RLP23-like"/>
</dbReference>
<keyword evidence="6 12" id="KW-0732">Signal</keyword>
<dbReference type="InterPro" id="IPR013210">
    <property type="entry name" value="LRR_N_plant-typ"/>
</dbReference>
<comment type="subcellular location">
    <subcellularLocation>
        <location evidence="1">Cell membrane</location>
        <topology evidence="1">Single-pass type I membrane protein</topology>
    </subcellularLocation>
</comment>
<keyword evidence="5 11" id="KW-0812">Transmembrane</keyword>
<proteinExistence type="inferred from homology"/>
<feature type="domain" description="Disease resistance R13L4/SHOC-2-like LRR" evidence="14">
    <location>
        <begin position="155"/>
        <end position="368"/>
    </location>
</feature>
<keyword evidence="15" id="KW-1185">Reference proteome</keyword>
<dbReference type="InterPro" id="IPR032675">
    <property type="entry name" value="LRR_dom_sf"/>
</dbReference>
<dbReference type="FunFam" id="3.80.10.10:FF:000299">
    <property type="entry name" value="Piriformospora indica-insensitive protein 2"/>
    <property type="match status" value="1"/>
</dbReference>
<keyword evidence="9 11" id="KW-0472">Membrane</keyword>
<dbReference type="PANTHER" id="PTHR48063">
    <property type="entry name" value="LRR RECEPTOR-LIKE KINASE"/>
    <property type="match status" value="1"/>
</dbReference>
<reference evidence="16" key="2">
    <citation type="submission" date="2025-04" db="UniProtKB">
        <authorList>
            <consortium name="RefSeq"/>
        </authorList>
    </citation>
    <scope>IDENTIFICATION</scope>
    <source>
        <tissue evidence="17 18">Leaf</tissue>
    </source>
</reference>
<dbReference type="InterPro" id="IPR055414">
    <property type="entry name" value="LRR_R13L4/SHOC2-like"/>
</dbReference>
<keyword evidence="4" id="KW-0433">Leucine-rich repeat</keyword>
<dbReference type="GeneID" id="110784086"/>
<evidence type="ECO:0000256" key="1">
    <source>
        <dbReference type="ARBA" id="ARBA00004251"/>
    </source>
</evidence>
<dbReference type="Pfam" id="PF23598">
    <property type="entry name" value="LRR_14"/>
    <property type="match status" value="1"/>
</dbReference>
<evidence type="ECO:0000256" key="6">
    <source>
        <dbReference type="ARBA" id="ARBA00022729"/>
    </source>
</evidence>
<evidence type="ECO:0000256" key="9">
    <source>
        <dbReference type="ARBA" id="ARBA00023136"/>
    </source>
</evidence>
<evidence type="ECO:0000256" key="12">
    <source>
        <dbReference type="SAM" id="SignalP"/>
    </source>
</evidence>
<gene>
    <name evidence="16 17 18" type="primary">LOC110784086</name>
</gene>
<dbReference type="Pfam" id="PF08263">
    <property type="entry name" value="LRRNT_2"/>
    <property type="match status" value="1"/>
</dbReference>
<evidence type="ECO:0000313" key="16">
    <source>
        <dbReference type="RefSeq" id="XP_021844181.1"/>
    </source>
</evidence>
<dbReference type="RefSeq" id="XP_056694334.1">
    <property type="nucleotide sequence ID" value="XM_056838356.1"/>
</dbReference>
<dbReference type="SMART" id="SM00365">
    <property type="entry name" value="LRR_SD22"/>
    <property type="match status" value="8"/>
</dbReference>
<reference evidence="15" key="1">
    <citation type="journal article" date="2021" name="Nat. Commun.">
        <title>Genomic analyses provide insights into spinach domestication and the genetic basis of agronomic traits.</title>
        <authorList>
            <person name="Cai X."/>
            <person name="Sun X."/>
            <person name="Xu C."/>
            <person name="Sun H."/>
            <person name="Wang X."/>
            <person name="Ge C."/>
            <person name="Zhang Z."/>
            <person name="Wang Q."/>
            <person name="Fei Z."/>
            <person name="Jiao C."/>
            <person name="Wang Q."/>
        </authorList>
    </citation>
    <scope>NUCLEOTIDE SEQUENCE [LARGE SCALE GENOMIC DNA]</scope>
    <source>
        <strain evidence="15">cv. Varoflay</strain>
    </source>
</reference>
<dbReference type="RefSeq" id="XP_021844181.1">
    <property type="nucleotide sequence ID" value="XM_021988489.1"/>
</dbReference>
<feature type="chain" id="PRO_5040135286" evidence="12">
    <location>
        <begin position="28"/>
        <end position="946"/>
    </location>
</feature>
<evidence type="ECO:0000256" key="11">
    <source>
        <dbReference type="SAM" id="Phobius"/>
    </source>
</evidence>
<accession>A0A9R0JR90</accession>
<evidence type="ECO:0000259" key="14">
    <source>
        <dbReference type="Pfam" id="PF23598"/>
    </source>
</evidence>
<feature type="transmembrane region" description="Helical" evidence="11">
    <location>
        <begin position="891"/>
        <end position="912"/>
    </location>
</feature>
<dbReference type="AlphaFoldDB" id="A0A9R0JR90"/>
<feature type="domain" description="Leucine-rich repeat-containing N-terminal plant-type" evidence="13">
    <location>
        <begin position="45"/>
        <end position="83"/>
    </location>
</feature>
<protein>
    <submittedName>
        <fullName evidence="16">LRR receptor-like serine/threonine-protein kinase GSO1 isoform X2</fullName>
    </submittedName>
    <submittedName>
        <fullName evidence="17 18">Receptor-like protein EIX2</fullName>
    </submittedName>
</protein>
<dbReference type="SUPFAM" id="SSF52047">
    <property type="entry name" value="RNI-like"/>
    <property type="match status" value="1"/>
</dbReference>
<evidence type="ECO:0000256" key="10">
    <source>
        <dbReference type="ARBA" id="ARBA00023180"/>
    </source>
</evidence>
<evidence type="ECO:0000313" key="15">
    <source>
        <dbReference type="Proteomes" id="UP000813463"/>
    </source>
</evidence>
<keyword evidence="10" id="KW-0325">Glycoprotein</keyword>
<dbReference type="KEGG" id="soe:110784086"/>
<dbReference type="GO" id="GO:0005886">
    <property type="term" value="C:plasma membrane"/>
    <property type="evidence" value="ECO:0007669"/>
    <property type="project" value="UniProtKB-SubCell"/>
</dbReference>
<dbReference type="Proteomes" id="UP000813463">
    <property type="component" value="Chromosome 3"/>
</dbReference>
<name>A0A9R0JR90_SPIOL</name>
<dbReference type="PANTHER" id="PTHR48063:SF101">
    <property type="entry name" value="LRR RECEPTOR-LIKE SERINE_THREONINE-PROTEIN KINASE FLS2"/>
    <property type="match status" value="1"/>
</dbReference>
<dbReference type="InterPro" id="IPR003591">
    <property type="entry name" value="Leu-rich_rpt_typical-subtyp"/>
</dbReference>
<evidence type="ECO:0000256" key="2">
    <source>
        <dbReference type="ARBA" id="ARBA00009592"/>
    </source>
</evidence>
<dbReference type="Gene3D" id="3.80.10.10">
    <property type="entry name" value="Ribonuclease Inhibitor"/>
    <property type="match status" value="4"/>
</dbReference>
<dbReference type="SUPFAM" id="SSF52058">
    <property type="entry name" value="L domain-like"/>
    <property type="match status" value="3"/>
</dbReference>
<dbReference type="InterPro" id="IPR001611">
    <property type="entry name" value="Leu-rich_rpt"/>
</dbReference>
<dbReference type="SMART" id="SM00369">
    <property type="entry name" value="LRR_TYP"/>
    <property type="match status" value="14"/>
</dbReference>
<evidence type="ECO:0000256" key="3">
    <source>
        <dbReference type="ARBA" id="ARBA00022475"/>
    </source>
</evidence>
<evidence type="ECO:0000256" key="4">
    <source>
        <dbReference type="ARBA" id="ARBA00022614"/>
    </source>
</evidence>
<organism evidence="15 16">
    <name type="scientific">Spinacia oleracea</name>
    <name type="common">Spinach</name>
    <dbReference type="NCBI Taxonomy" id="3562"/>
    <lineage>
        <taxon>Eukaryota</taxon>
        <taxon>Viridiplantae</taxon>
        <taxon>Streptophyta</taxon>
        <taxon>Embryophyta</taxon>
        <taxon>Tracheophyta</taxon>
        <taxon>Spermatophyta</taxon>
        <taxon>Magnoliopsida</taxon>
        <taxon>eudicotyledons</taxon>
        <taxon>Gunneridae</taxon>
        <taxon>Pentapetalae</taxon>
        <taxon>Caryophyllales</taxon>
        <taxon>Chenopodiaceae</taxon>
        <taxon>Chenopodioideae</taxon>
        <taxon>Anserineae</taxon>
        <taxon>Spinacia</taxon>
    </lineage>
</organism>
<comment type="similarity">
    <text evidence="2">Belongs to the RLP family.</text>
</comment>
<evidence type="ECO:0000256" key="7">
    <source>
        <dbReference type="ARBA" id="ARBA00022737"/>
    </source>
</evidence>
<keyword evidence="8 11" id="KW-1133">Transmembrane helix</keyword>
<dbReference type="RefSeq" id="XP_056694335.1">
    <property type="nucleotide sequence ID" value="XM_056838357.1"/>
</dbReference>
<keyword evidence="7" id="KW-0677">Repeat</keyword>
<sequence>MKTFHHLLFMILLSWLVLLCYWCHTAATAGDEASFGVNNNIKCIDHERNSLLKFKRGVKDYCGILSSWGNQDDCCQWHGILCSNRTGHVIMLHLHDNENQFTCLEVLREINLSGNNLSEATDWIQTINNIPSLRVLYLDDCELYPVIPSSLSYNNSLTALRVVSLQSNHLNDTPIFQWLFNSSGNSNQIEYLDLSDNSISGHLPSAFESVHSLSYLDLSGNSLSGFLPSAFESMHSLSYLDLSYNSFSGFFPSAFENLHSLSHLSLSDNNLEGPIPEYFRNLRSLKVLHLSNNKLHGPLSKIASCLCNLQKLDLQGNIFTDDMSDVFQALSVGCTNEPLLEYLDLSMNQFWGSVPNMISSFSSMRELDLNGNHLNGSISQGIGKLSMLEVLDVSYNSIRDTLNHNHFLNLSNLRELYLSDNHALMVNLSAGWVPPFKLNIISLRSCKLGPSFPDWLLTQTNFSYLDISDTQLSDKIPASFWAKSLSSNLQFLNASHNKIHGVLPNLSATFDIDSVIDLSSNYFEGSIPSFLGTYASSLYLNDNMFSDATHLLCPRIGNTVLWDLDLSNNLLSGKLPDCWMKFDQLQYLHLENNKFSGNIPTSIGDLKQLNYLHLQNNSFSGDLPARLENCTSLLILDLGYNSLTGYIPPSIGIAFNDLRLLNLRGNHFFGRLPLSLCQLSNLHLLDLAINHISGTIPDCIHNLTAMIKGGSDYLVSVSTSLGKEAISPYEETAVIEWKREQQKFKDTLAQVNYIDLSSNELEGEIPDGITNLTGLISLDLSRNKLRGSIVSNIGQLILLEFLDLSNNHLSGVIPTSLADVSYLGTLDLSNNNLSGKIPLGTQLQGFDPSSYKGNPLLCGAPLRKCPGDKPPNGESMIHQEEHGNDDIYPGLYISVVLGFIIGFWGVCGTLVMKTSWRHAFFRLFDGMKDKVYVMVVVNIARAWRKP</sequence>
<evidence type="ECO:0000256" key="8">
    <source>
        <dbReference type="ARBA" id="ARBA00022989"/>
    </source>
</evidence>
<dbReference type="FunFam" id="3.80.10.10:FF:000111">
    <property type="entry name" value="LRR receptor-like serine/threonine-protein kinase ERECTA"/>
    <property type="match status" value="1"/>
</dbReference>
<dbReference type="FunFam" id="3.80.10.10:FF:000356">
    <property type="entry name" value="LRR receptor-like serine/threonine-protein kinase"/>
    <property type="match status" value="1"/>
</dbReference>
<evidence type="ECO:0000259" key="13">
    <source>
        <dbReference type="Pfam" id="PF08263"/>
    </source>
</evidence>